<name>A0A430M0S4_9HYPO</name>
<comment type="caution">
    <text evidence="2">The sequence shown here is derived from an EMBL/GenBank/DDBJ whole genome shotgun (WGS) entry which is preliminary data.</text>
</comment>
<sequence length="147" mass="17464">MLPSTSRQVAALYTSFLDTIKESLGCCELLDAALRQQIQAIRRRQYPSVRDQRERDQEPLPFKGDDPTQPPVGWTQTWRETYSNLFGAFMPDRHAEWGLMMWDEPRFRDLQGYEVVWSTCKDEWGIEDPRERFRDQEEDGQEEDDQD</sequence>
<evidence type="ECO:0000313" key="3">
    <source>
        <dbReference type="Proteomes" id="UP000287124"/>
    </source>
</evidence>
<dbReference type="Proteomes" id="UP000287124">
    <property type="component" value="Unassembled WGS sequence"/>
</dbReference>
<dbReference type="AlphaFoldDB" id="A0A430M0S4"/>
<gene>
    <name evidence="2" type="ORF">BHE90_003872</name>
</gene>
<feature type="compositionally biased region" description="Basic and acidic residues" evidence="1">
    <location>
        <begin position="50"/>
        <end position="66"/>
    </location>
</feature>
<feature type="compositionally biased region" description="Acidic residues" evidence="1">
    <location>
        <begin position="136"/>
        <end position="147"/>
    </location>
</feature>
<reference evidence="2 3" key="1">
    <citation type="submission" date="2017-06" db="EMBL/GenBank/DDBJ databases">
        <title>Comparative genomic analysis of Ambrosia Fusariam Clade fungi.</title>
        <authorList>
            <person name="Stajich J.E."/>
            <person name="Carrillo J."/>
            <person name="Kijimoto T."/>
            <person name="Eskalen A."/>
            <person name="O'Donnell K."/>
            <person name="Kasson M."/>
        </authorList>
    </citation>
    <scope>NUCLEOTIDE SEQUENCE [LARGE SCALE GENOMIC DNA]</scope>
    <source>
        <strain evidence="2 3">UCR1854</strain>
    </source>
</reference>
<keyword evidence="3" id="KW-1185">Reference proteome</keyword>
<feature type="region of interest" description="Disordered" evidence="1">
    <location>
        <begin position="45"/>
        <end position="73"/>
    </location>
</feature>
<organism evidence="2 3">
    <name type="scientific">Fusarium euwallaceae</name>
    <dbReference type="NCBI Taxonomy" id="1147111"/>
    <lineage>
        <taxon>Eukaryota</taxon>
        <taxon>Fungi</taxon>
        <taxon>Dikarya</taxon>
        <taxon>Ascomycota</taxon>
        <taxon>Pezizomycotina</taxon>
        <taxon>Sordariomycetes</taxon>
        <taxon>Hypocreomycetidae</taxon>
        <taxon>Hypocreales</taxon>
        <taxon>Nectriaceae</taxon>
        <taxon>Fusarium</taxon>
        <taxon>Fusarium solani species complex</taxon>
    </lineage>
</organism>
<evidence type="ECO:0000313" key="2">
    <source>
        <dbReference type="EMBL" id="RTE81562.1"/>
    </source>
</evidence>
<accession>A0A430M0S4</accession>
<proteinExistence type="predicted"/>
<dbReference type="EMBL" id="MIKF01000038">
    <property type="protein sequence ID" value="RTE81562.1"/>
    <property type="molecule type" value="Genomic_DNA"/>
</dbReference>
<feature type="region of interest" description="Disordered" evidence="1">
    <location>
        <begin position="127"/>
        <end position="147"/>
    </location>
</feature>
<protein>
    <submittedName>
        <fullName evidence="2">Uncharacterized protein</fullName>
    </submittedName>
</protein>
<evidence type="ECO:0000256" key="1">
    <source>
        <dbReference type="SAM" id="MobiDB-lite"/>
    </source>
</evidence>